<dbReference type="PANTHER" id="PTHR41913">
    <property type="entry name" value="DUF1684 DOMAIN-CONTAINING PROTEIN"/>
    <property type="match status" value="1"/>
</dbReference>
<dbReference type="Pfam" id="PF07920">
    <property type="entry name" value="DUF1684"/>
    <property type="match status" value="1"/>
</dbReference>
<organism evidence="2 3">
    <name type="scientific">Spirosoma aureum</name>
    <dbReference type="NCBI Taxonomy" id="2692134"/>
    <lineage>
        <taxon>Bacteria</taxon>
        <taxon>Pseudomonadati</taxon>
        <taxon>Bacteroidota</taxon>
        <taxon>Cytophagia</taxon>
        <taxon>Cytophagales</taxon>
        <taxon>Cytophagaceae</taxon>
        <taxon>Spirosoma</taxon>
    </lineage>
</organism>
<proteinExistence type="predicted"/>
<dbReference type="RefSeq" id="WP_167208107.1">
    <property type="nucleotide sequence ID" value="NZ_CP050063.1"/>
</dbReference>
<accession>A0A6G9ALM7</accession>
<dbReference type="PANTHER" id="PTHR41913:SF1">
    <property type="entry name" value="DUF1684 DOMAIN-CONTAINING PROTEIN"/>
    <property type="match status" value="1"/>
</dbReference>
<evidence type="ECO:0000313" key="2">
    <source>
        <dbReference type="EMBL" id="QIP13236.1"/>
    </source>
</evidence>
<dbReference type="KEGG" id="spib:G8759_11660"/>
<keyword evidence="3" id="KW-1185">Reference proteome</keyword>
<feature type="region of interest" description="Disordered" evidence="1">
    <location>
        <begin position="44"/>
        <end position="63"/>
    </location>
</feature>
<evidence type="ECO:0000313" key="3">
    <source>
        <dbReference type="Proteomes" id="UP000501802"/>
    </source>
</evidence>
<dbReference type="EMBL" id="CP050063">
    <property type="protein sequence ID" value="QIP13236.1"/>
    <property type="molecule type" value="Genomic_DNA"/>
</dbReference>
<dbReference type="AlphaFoldDB" id="A0A6G9ALM7"/>
<dbReference type="InterPro" id="IPR012467">
    <property type="entry name" value="DUF1684"/>
</dbReference>
<feature type="compositionally biased region" description="Basic and acidic residues" evidence="1">
    <location>
        <begin position="44"/>
        <end position="58"/>
    </location>
</feature>
<name>A0A6G9ALM7_9BACT</name>
<evidence type="ECO:0000256" key="1">
    <source>
        <dbReference type="SAM" id="MobiDB-lite"/>
    </source>
</evidence>
<gene>
    <name evidence="2" type="ORF">G8759_11660</name>
</gene>
<sequence>MLTNKYLLIGLSFLVLLVLYFSFFDGNQSGSSEGLNASVQPEEYNRQLQQERQKKDQLFKSGTDSPITDKANFKGLSYFPSDLNFRVIAKLEPFADKTQKLVVRMSDGSEEVYDKFAHAVFTLNGETCRLLIVRVQNTYSILFRDATSGTETYGGGRYLEIAPAQLTDSQALLDFNSAYNPYCAYNPTFACPLPPAENKLPIAVKAGERYH</sequence>
<reference evidence="2 3" key="1">
    <citation type="submission" date="2020-03" db="EMBL/GenBank/DDBJ databases">
        <authorList>
            <person name="Kim M.K."/>
        </authorList>
    </citation>
    <scope>NUCLEOTIDE SEQUENCE [LARGE SCALE GENOMIC DNA]</scope>
    <source>
        <strain evidence="2 3">BT328</strain>
    </source>
</reference>
<protein>
    <submittedName>
        <fullName evidence="2">DUF1684 domain-containing protein</fullName>
    </submittedName>
</protein>
<dbReference type="Proteomes" id="UP000501802">
    <property type="component" value="Chromosome"/>
</dbReference>